<organism evidence="1 2">
    <name type="scientific">Sphaerisporangium album</name>
    <dbReference type="NCBI Taxonomy" id="509200"/>
    <lineage>
        <taxon>Bacteria</taxon>
        <taxon>Bacillati</taxon>
        <taxon>Actinomycetota</taxon>
        <taxon>Actinomycetes</taxon>
        <taxon>Streptosporangiales</taxon>
        <taxon>Streptosporangiaceae</taxon>
        <taxon>Sphaerisporangium</taxon>
    </lineage>
</organism>
<dbReference type="InterPro" id="IPR011990">
    <property type="entry name" value="TPR-like_helical_dom_sf"/>
</dbReference>
<dbReference type="SUPFAM" id="SSF48452">
    <property type="entry name" value="TPR-like"/>
    <property type="match status" value="1"/>
</dbReference>
<dbReference type="Proteomes" id="UP000253094">
    <property type="component" value="Unassembled WGS sequence"/>
</dbReference>
<evidence type="ECO:0000313" key="1">
    <source>
        <dbReference type="EMBL" id="RCG32463.1"/>
    </source>
</evidence>
<protein>
    <submittedName>
        <fullName evidence="1">Uncharacterized protein</fullName>
    </submittedName>
</protein>
<evidence type="ECO:0000313" key="2">
    <source>
        <dbReference type="Proteomes" id="UP000253094"/>
    </source>
</evidence>
<proteinExistence type="predicted"/>
<keyword evidence="2" id="KW-1185">Reference proteome</keyword>
<dbReference type="EMBL" id="QOIL01000002">
    <property type="protein sequence ID" value="RCG32463.1"/>
    <property type="molecule type" value="Genomic_DNA"/>
</dbReference>
<reference evidence="1 2" key="1">
    <citation type="submission" date="2018-06" db="EMBL/GenBank/DDBJ databases">
        <title>Sphaerisporangium craniellae sp. nov., isolated from a marine sponge in the South China Sea.</title>
        <authorList>
            <person name="Li L."/>
        </authorList>
    </citation>
    <scope>NUCLEOTIDE SEQUENCE [LARGE SCALE GENOMIC DNA]</scope>
    <source>
        <strain evidence="1 2">CCTCC AA 208026</strain>
    </source>
</reference>
<dbReference type="AlphaFoldDB" id="A0A367FPZ1"/>
<accession>A0A367FPZ1</accession>
<dbReference type="Gene3D" id="1.25.40.10">
    <property type="entry name" value="Tetratricopeptide repeat domain"/>
    <property type="match status" value="1"/>
</dbReference>
<sequence length="531" mass="59319">MPRKPRSIKEEMDRLTAELRERGSTWIEVAEEYRRRYRLNARQAFREAHRLTQERVVEQWRELWPSEPFSVRKLGSWEAWPGLTGNEPPVAGLNRLARIYGCRACDLVDGEDHTGSDQNANVPRRRDIPTTPGKLTLTFSDIQDILPTQPLPGPTSPGEPRDREFEQLVHAFTDWATQMNRRDVLALIGAAATSAYVSPLLDRLDAEESQRLRMAITDPNRVDDATIAHIQAILRHSMRQEDVLGPQATVATVLAQQNLVLSLLSAGVSAHMRGRVLSLLADIHRCTGWMLFNLNDFRGADYYYAQARDAAHQADDDAMCGMVLANWSQLATWRGDPRLGVEHALGALAWGRRAGSKMLTAYACDVGARAYAAVVRRSAKAERRKDHSRCFRSVDQAERELHGADEGDPGARLVPFYGQGQYLSTKTGCLLDTGDPARALEVAGAATAGIDPTFVRNVAYIRLKTAQAHLDLRDIDQACEELGEAARLAERNTSPRLARSVVETREKLSPWNRTRSVAALDERLYTARLIA</sequence>
<comment type="caution">
    <text evidence="1">The sequence shown here is derived from an EMBL/GenBank/DDBJ whole genome shotgun (WGS) entry which is preliminary data.</text>
</comment>
<name>A0A367FPZ1_9ACTN</name>
<gene>
    <name evidence="1" type="ORF">DQ384_02860</name>
</gene>